<reference evidence="1 2" key="1">
    <citation type="submission" date="2024-11" db="EMBL/GenBank/DDBJ databases">
        <title>A near-complete genome assembly of Cinchona calisaya.</title>
        <authorList>
            <person name="Lian D.C."/>
            <person name="Zhao X.W."/>
            <person name="Wei L."/>
        </authorList>
    </citation>
    <scope>NUCLEOTIDE SEQUENCE [LARGE SCALE GENOMIC DNA]</scope>
    <source>
        <tissue evidence="1">Nenye</tissue>
    </source>
</reference>
<dbReference type="AlphaFoldDB" id="A0ABD2ZVQ2"/>
<dbReference type="Pfam" id="PF06101">
    <property type="entry name" value="Vps62"/>
    <property type="match status" value="1"/>
</dbReference>
<organism evidence="1 2">
    <name type="scientific">Cinchona calisaya</name>
    <dbReference type="NCBI Taxonomy" id="153742"/>
    <lineage>
        <taxon>Eukaryota</taxon>
        <taxon>Viridiplantae</taxon>
        <taxon>Streptophyta</taxon>
        <taxon>Embryophyta</taxon>
        <taxon>Tracheophyta</taxon>
        <taxon>Spermatophyta</taxon>
        <taxon>Magnoliopsida</taxon>
        <taxon>eudicotyledons</taxon>
        <taxon>Gunneridae</taxon>
        <taxon>Pentapetalae</taxon>
        <taxon>asterids</taxon>
        <taxon>lamiids</taxon>
        <taxon>Gentianales</taxon>
        <taxon>Rubiaceae</taxon>
        <taxon>Cinchonoideae</taxon>
        <taxon>Cinchoneae</taxon>
        <taxon>Cinchona</taxon>
    </lineage>
</organism>
<dbReference type="Proteomes" id="UP001630127">
    <property type="component" value="Unassembled WGS sequence"/>
</dbReference>
<evidence type="ECO:0000313" key="2">
    <source>
        <dbReference type="Proteomes" id="UP001630127"/>
    </source>
</evidence>
<keyword evidence="2" id="KW-1185">Reference proteome</keyword>
<dbReference type="InterPro" id="IPR009291">
    <property type="entry name" value="Vps62"/>
</dbReference>
<gene>
    <name evidence="1" type="ORF">ACH5RR_016212</name>
</gene>
<dbReference type="EMBL" id="JBJUIK010000007">
    <property type="protein sequence ID" value="KAL3523378.1"/>
    <property type="molecule type" value="Genomic_DNA"/>
</dbReference>
<name>A0ABD2ZVQ2_9GENT</name>
<dbReference type="PANTHER" id="PTHR48173">
    <property type="entry name" value="GNK2-HOMOLOGOUS DOMAIN-CONTAINING PROTEIN"/>
    <property type="match status" value="1"/>
</dbReference>
<protein>
    <recommendedName>
        <fullName evidence="3">Vacuolar protein sorting-associated protein 62</fullName>
    </recommendedName>
</protein>
<evidence type="ECO:0000313" key="1">
    <source>
        <dbReference type="EMBL" id="KAL3523378.1"/>
    </source>
</evidence>
<comment type="caution">
    <text evidence="1">The sequence shown here is derived from an EMBL/GenBank/DDBJ whole genome shotgun (WGS) entry which is preliminary data.</text>
</comment>
<dbReference type="PANTHER" id="PTHR48173:SF2">
    <property type="entry name" value="VACUOLAR PROTEIN SORTING-ASSOCIATED PROTEIN 62"/>
    <property type="match status" value="1"/>
</dbReference>
<proteinExistence type="predicted"/>
<accession>A0ABD2ZVQ2</accession>
<evidence type="ECO:0008006" key="3">
    <source>
        <dbReference type="Google" id="ProtNLM"/>
    </source>
</evidence>
<sequence>MLGCECYCLEDDYEELFPAESSKPFSLPAPLPQWPPGQDFATGRICLGEVEVVQVTKFERIWSCKLSRKKSKGISFYRPVDIPDGFFSLGHYCQPDDKQMQAYGLVAREVAGLTRDHQAHELASEIPALTKPLGYTLVWSSSSRNDGHGFIWLPNAPSGYKSMGFVITNKADEPELEEVRCVRADLTVSCETGDVLFSADTIRIWDIRPCEQGMLCKGVSVGTFFCSPLGWTYFCGSYLSSLNEYNIGCLKNLDTTLNAMPNLEQIHELIKQYGPTVYFHPDEEYLPSSVSWFFKNGALLYKHGKDEGIAIDSTGSNLPGGGENDGKFWLDLALDNNDRNYLMCGNIESAELYVHVKPALGGSFTDIAMWIFCPFNGPATIKAPLMNIALNKVGQHVGDWEHFTLRISNFTGELWSVYFSEHSGGEWIDACEIEFIQDNKPIVYSSKHGHASYPHAGCYIQGSSKLGIGLRNDCAKSKYFIDSSINYQIMAAEYLKEGVMTEPHWLQYMREWGPKIVYDARSEADKIISHLPFLVRFAVESLFDLFPTELYGEEGPTGPKEKDNWLGDERC</sequence>